<evidence type="ECO:0000256" key="11">
    <source>
        <dbReference type="SAM" id="MobiDB-lite"/>
    </source>
</evidence>
<evidence type="ECO:0000256" key="5">
    <source>
        <dbReference type="ARBA" id="ARBA00022490"/>
    </source>
</evidence>
<dbReference type="AlphaFoldDB" id="A0A9P4IY85"/>
<keyword evidence="8" id="KW-0647">Proteasome</keyword>
<dbReference type="Pfam" id="PF08577">
    <property type="entry name" value="PI31_Prot_C"/>
    <property type="match status" value="1"/>
</dbReference>
<evidence type="ECO:0000313" key="14">
    <source>
        <dbReference type="EMBL" id="KAF2148938.1"/>
    </source>
</evidence>
<evidence type="ECO:0000256" key="4">
    <source>
        <dbReference type="ARBA" id="ARBA00022481"/>
    </source>
</evidence>
<evidence type="ECO:0000259" key="13">
    <source>
        <dbReference type="Pfam" id="PF11566"/>
    </source>
</evidence>
<keyword evidence="5" id="KW-0963">Cytoplasm</keyword>
<protein>
    <recommendedName>
        <fullName evidence="16">Proteasome inhibitor PI31 subunit</fullName>
    </recommendedName>
</protein>
<comment type="function">
    <text evidence="10">Plays an important role in control of proteasome function. Inhibits the hydrolysis of protein and peptide substrates by the 20S proteasome. Also inhibits the activation of the proteasome by the proteasome regulatory proteins PA700 and PA28.</text>
</comment>
<dbReference type="GO" id="GO:0043161">
    <property type="term" value="P:proteasome-mediated ubiquitin-dependent protein catabolic process"/>
    <property type="evidence" value="ECO:0007669"/>
    <property type="project" value="InterPro"/>
</dbReference>
<keyword evidence="15" id="KW-1185">Reference proteome</keyword>
<keyword evidence="6" id="KW-0597">Phosphoprotein</keyword>
<feature type="compositionally biased region" description="Gly residues" evidence="11">
    <location>
        <begin position="352"/>
        <end position="387"/>
    </location>
</feature>
<dbReference type="GO" id="GO:0070628">
    <property type="term" value="F:proteasome binding"/>
    <property type="evidence" value="ECO:0007669"/>
    <property type="project" value="InterPro"/>
</dbReference>
<comment type="caution">
    <text evidence="14">The sequence shown here is derived from an EMBL/GenBank/DDBJ whole genome shotgun (WGS) entry which is preliminary data.</text>
</comment>
<gene>
    <name evidence="14" type="ORF">K461DRAFT_282413</name>
</gene>
<name>A0A9P4IY85_9PEZI</name>
<dbReference type="InterPro" id="IPR013886">
    <property type="entry name" value="PI31_Prot_C"/>
</dbReference>
<dbReference type="Pfam" id="PF11566">
    <property type="entry name" value="PI31_Prot_N"/>
    <property type="match status" value="1"/>
</dbReference>
<feature type="domain" description="PI31 proteasome regulator N-terminal" evidence="13">
    <location>
        <begin position="26"/>
        <end position="204"/>
    </location>
</feature>
<dbReference type="Proteomes" id="UP000799439">
    <property type="component" value="Unassembled WGS sequence"/>
</dbReference>
<reference evidence="14" key="1">
    <citation type="journal article" date="2020" name="Stud. Mycol.">
        <title>101 Dothideomycetes genomes: a test case for predicting lifestyles and emergence of pathogens.</title>
        <authorList>
            <person name="Haridas S."/>
            <person name="Albert R."/>
            <person name="Binder M."/>
            <person name="Bloem J."/>
            <person name="Labutti K."/>
            <person name="Salamov A."/>
            <person name="Andreopoulos B."/>
            <person name="Baker S."/>
            <person name="Barry K."/>
            <person name="Bills G."/>
            <person name="Bluhm B."/>
            <person name="Cannon C."/>
            <person name="Castanera R."/>
            <person name="Culley D."/>
            <person name="Daum C."/>
            <person name="Ezra D."/>
            <person name="Gonzalez J."/>
            <person name="Henrissat B."/>
            <person name="Kuo A."/>
            <person name="Liang C."/>
            <person name="Lipzen A."/>
            <person name="Lutzoni F."/>
            <person name="Magnuson J."/>
            <person name="Mondo S."/>
            <person name="Nolan M."/>
            <person name="Ohm R."/>
            <person name="Pangilinan J."/>
            <person name="Park H.-J."/>
            <person name="Ramirez L."/>
            <person name="Alfaro M."/>
            <person name="Sun H."/>
            <person name="Tritt A."/>
            <person name="Yoshinaga Y."/>
            <person name="Zwiers L.-H."/>
            <person name="Turgeon B."/>
            <person name="Goodwin S."/>
            <person name="Spatafora J."/>
            <person name="Crous P."/>
            <person name="Grigoriev I."/>
        </authorList>
    </citation>
    <scope>NUCLEOTIDE SEQUENCE</scope>
    <source>
        <strain evidence="14">CBS 260.36</strain>
    </source>
</reference>
<dbReference type="EMBL" id="ML996092">
    <property type="protein sequence ID" value="KAF2148938.1"/>
    <property type="molecule type" value="Genomic_DNA"/>
</dbReference>
<comment type="subcellular location">
    <subcellularLocation>
        <location evidence="2">Cytoplasm</location>
    </subcellularLocation>
    <subcellularLocation>
        <location evidence="1">Endoplasmic reticulum</location>
    </subcellularLocation>
</comment>
<dbReference type="PANTHER" id="PTHR13266">
    <property type="entry name" value="PROTEASOME INHIBITOR"/>
    <property type="match status" value="1"/>
</dbReference>
<evidence type="ECO:0000256" key="6">
    <source>
        <dbReference type="ARBA" id="ARBA00022553"/>
    </source>
</evidence>
<accession>A0A9P4IY85</accession>
<dbReference type="Gene3D" id="3.40.1000.30">
    <property type="match status" value="1"/>
</dbReference>
<keyword evidence="7" id="KW-0256">Endoplasmic reticulum</keyword>
<keyword evidence="9" id="KW-0007">Acetylation</keyword>
<evidence type="ECO:0000256" key="9">
    <source>
        <dbReference type="ARBA" id="ARBA00022990"/>
    </source>
</evidence>
<dbReference type="PANTHER" id="PTHR13266:SF1">
    <property type="entry name" value="PROTEASOME INHIBITOR PI31 SUBUNIT"/>
    <property type="match status" value="1"/>
</dbReference>
<dbReference type="InterPro" id="IPR021625">
    <property type="entry name" value="PI31_Prot_N"/>
</dbReference>
<proteinExistence type="inferred from homology"/>
<evidence type="ECO:0000256" key="3">
    <source>
        <dbReference type="ARBA" id="ARBA00006405"/>
    </source>
</evidence>
<evidence type="ECO:0000313" key="15">
    <source>
        <dbReference type="Proteomes" id="UP000799439"/>
    </source>
</evidence>
<feature type="compositionally biased region" description="Basic and acidic residues" evidence="11">
    <location>
        <begin position="230"/>
        <end position="246"/>
    </location>
</feature>
<dbReference type="GO" id="GO:0005783">
    <property type="term" value="C:endoplasmic reticulum"/>
    <property type="evidence" value="ECO:0007669"/>
    <property type="project" value="UniProtKB-SubCell"/>
</dbReference>
<evidence type="ECO:0008006" key="16">
    <source>
        <dbReference type="Google" id="ProtNLM"/>
    </source>
</evidence>
<dbReference type="OrthoDB" id="68090at2759"/>
<evidence type="ECO:0000259" key="12">
    <source>
        <dbReference type="Pfam" id="PF08577"/>
    </source>
</evidence>
<keyword evidence="4" id="KW-0488">Methylation</keyword>
<comment type="similarity">
    <text evidence="3">Belongs to the proteasome inhibitor PI31 family.</text>
</comment>
<evidence type="ECO:0000256" key="7">
    <source>
        <dbReference type="ARBA" id="ARBA00022824"/>
    </source>
</evidence>
<dbReference type="InterPro" id="IPR045128">
    <property type="entry name" value="PI31-like"/>
</dbReference>
<dbReference type="GO" id="GO:0004866">
    <property type="term" value="F:endopeptidase inhibitor activity"/>
    <property type="evidence" value="ECO:0007669"/>
    <property type="project" value="InterPro"/>
</dbReference>
<feature type="region of interest" description="Disordered" evidence="11">
    <location>
        <begin position="204"/>
        <end position="287"/>
    </location>
</feature>
<organism evidence="14 15">
    <name type="scientific">Myriangium duriaei CBS 260.36</name>
    <dbReference type="NCBI Taxonomy" id="1168546"/>
    <lineage>
        <taxon>Eukaryota</taxon>
        <taxon>Fungi</taxon>
        <taxon>Dikarya</taxon>
        <taxon>Ascomycota</taxon>
        <taxon>Pezizomycotina</taxon>
        <taxon>Dothideomycetes</taxon>
        <taxon>Dothideomycetidae</taxon>
        <taxon>Myriangiales</taxon>
        <taxon>Myriangiaceae</taxon>
        <taxon>Myriangium</taxon>
    </lineage>
</organism>
<evidence type="ECO:0000256" key="1">
    <source>
        <dbReference type="ARBA" id="ARBA00004240"/>
    </source>
</evidence>
<evidence type="ECO:0000256" key="10">
    <source>
        <dbReference type="ARBA" id="ARBA00024805"/>
    </source>
</evidence>
<evidence type="ECO:0000256" key="2">
    <source>
        <dbReference type="ARBA" id="ARBA00004496"/>
    </source>
</evidence>
<feature type="region of interest" description="Disordered" evidence="11">
    <location>
        <begin position="327"/>
        <end position="387"/>
    </location>
</feature>
<feature type="domain" description="PI31 proteasome regulator C-terminal" evidence="12">
    <location>
        <begin position="289"/>
        <end position="353"/>
    </location>
</feature>
<sequence length="387" mass="40497">MSTTSNVLSAPWLAGIIAQSIPPSASPQLKTPYDAVAIAVHAALIAVGFRLIGLSEDERLPPCPSDTVPELPESWNIQSPANFSFVYAHSQSAMEYLVKINRMGGKAVVMGMGVGDDKNISFDIKIDEYISASSLPATPVTSSNRPSRPEATAEPASSAAQVEVPQPLRQAILDIFISAGRLSDFAALTRQKLIQKLLPSLHKEGYEESSTTRTSNREDSTSTPRPSRPAPDEQPARAPHPLHDPLRMPPRRPQVPTGDFPPPGFDDEYDLTRPPRPLGGPPGGIGGGYGHRDLYPAGLGPNDPFRGIGPGLQGGGGGMHPTFDDPLFGGQGQGGDGFDPQAPYGARYDPVGPGGAPRGNGGGGFPGRGGFGGPRNPFGGFGGGDFI</sequence>
<feature type="compositionally biased region" description="Pro residues" evidence="11">
    <location>
        <begin position="247"/>
        <end position="264"/>
    </location>
</feature>
<evidence type="ECO:0000256" key="8">
    <source>
        <dbReference type="ARBA" id="ARBA00022942"/>
    </source>
</evidence>
<dbReference type="GO" id="GO:0000502">
    <property type="term" value="C:proteasome complex"/>
    <property type="evidence" value="ECO:0007669"/>
    <property type="project" value="UniProtKB-KW"/>
</dbReference>
<feature type="region of interest" description="Disordered" evidence="11">
    <location>
        <begin position="136"/>
        <end position="162"/>
    </location>
</feature>
<feature type="compositionally biased region" description="Low complexity" evidence="11">
    <location>
        <begin position="145"/>
        <end position="160"/>
    </location>
</feature>